<proteinExistence type="predicted"/>
<evidence type="ECO:0000313" key="1">
    <source>
        <dbReference type="EMBL" id="PRO70963.1"/>
    </source>
</evidence>
<dbReference type="InterPro" id="IPR028082">
    <property type="entry name" value="Peripla_BP_I"/>
</dbReference>
<dbReference type="SUPFAM" id="SSF53822">
    <property type="entry name" value="Periplasmic binding protein-like I"/>
    <property type="match status" value="1"/>
</dbReference>
<name>A0A2S9V3E2_9ALTE</name>
<reference evidence="2" key="1">
    <citation type="journal article" date="2020" name="Int. J. Syst. Evol. Microbiol.">
        <title>Alteromonas alba sp. nov., a marine bacterium isolated from the seawater of the West Pacific Ocean.</title>
        <authorList>
            <person name="Sun C."/>
            <person name="Wu Y.-H."/>
            <person name="Xamxidin M."/>
            <person name="Cheng H."/>
            <person name="Xu X.-W."/>
        </authorList>
    </citation>
    <scope>NUCLEOTIDE SEQUENCE [LARGE SCALE GENOMIC DNA]</scope>
    <source>
        <strain evidence="2">190</strain>
    </source>
</reference>
<comment type="caution">
    <text evidence="1">The sequence shown here is derived from an EMBL/GenBank/DDBJ whole genome shotgun (WGS) entry which is preliminary data.</text>
</comment>
<sequence length="409" mass="46090">MNIKKRKGYKFYTFLTQFSQHVRVLFAFFACVILMPAMANAKALNIDVIYVQQSSNQAAQPLLLKKTPDNLTTAGAELAIEDSNTTGRFLKHRYGLWGITGANSEEILTALKQRLNGQPAILLTDLPTTTLKVVADLVLANGSVIINAGEADNNLRISQCRGGLLHTLASRAMLTDAMAQFFMARRWREWFVISGKSDADKAYAESINRSAKRFGAKITEQKTWSFDTDLRRSAQREVPLFTQGDDYDVVLVADESDLFGNYIPNNTWLPRPVAGTHGLTPTTWHWALEQWGATQLQNRFYEQFGREMLDKDYAAWLAVRSISEAVTRTQTNNPKALYSYLMSNDFELAAFKGRKLSFRPWNGQLRQPIPLVHPKGLTSLSPQEGYLHPSTDLDTLGFDKPESRCDMAY</sequence>
<dbReference type="NCBIfam" id="TIGR03863">
    <property type="entry name" value="PQQ_ABC_bind"/>
    <property type="match status" value="1"/>
</dbReference>
<evidence type="ECO:0000313" key="2">
    <source>
        <dbReference type="Proteomes" id="UP000238949"/>
    </source>
</evidence>
<keyword evidence="2" id="KW-1185">Reference proteome</keyword>
<organism evidence="1 2">
    <name type="scientific">Alteromonas alba</name>
    <dbReference type="NCBI Taxonomy" id="2079529"/>
    <lineage>
        <taxon>Bacteria</taxon>
        <taxon>Pseudomonadati</taxon>
        <taxon>Pseudomonadota</taxon>
        <taxon>Gammaproteobacteria</taxon>
        <taxon>Alteromonadales</taxon>
        <taxon>Alteromonadaceae</taxon>
        <taxon>Alteromonas/Salinimonas group</taxon>
        <taxon>Alteromonas</taxon>
    </lineage>
</organism>
<dbReference type="Proteomes" id="UP000238949">
    <property type="component" value="Unassembled WGS sequence"/>
</dbReference>
<dbReference type="Gene3D" id="3.40.50.2300">
    <property type="match status" value="2"/>
</dbReference>
<dbReference type="InterPro" id="IPR022478">
    <property type="entry name" value="ABC_transptr_sub-bd_PQQ"/>
</dbReference>
<accession>A0A2S9V3E2</accession>
<protein>
    <submittedName>
        <fullName evidence="1">Branched-chain amino acid ABC transporter substrate-binding protein</fullName>
    </submittedName>
</protein>
<dbReference type="AlphaFoldDB" id="A0A2S9V3E2"/>
<gene>
    <name evidence="1" type="ORF">C6Y40_24195</name>
</gene>
<dbReference type="EMBL" id="PVNP01000220">
    <property type="protein sequence ID" value="PRO70963.1"/>
    <property type="molecule type" value="Genomic_DNA"/>
</dbReference>